<gene>
    <name evidence="1" type="ORF">DSO57_1028999</name>
</gene>
<protein>
    <submittedName>
        <fullName evidence="1">Uncharacterized protein</fullName>
    </submittedName>
</protein>
<reference evidence="1" key="1">
    <citation type="submission" date="2022-04" db="EMBL/GenBank/DDBJ databases">
        <title>Genome of the entomopathogenic fungus Entomophthora muscae.</title>
        <authorList>
            <person name="Elya C."/>
            <person name="Lovett B.R."/>
            <person name="Lee E."/>
            <person name="Macias A.M."/>
            <person name="Hajek A.E."/>
            <person name="De Bivort B.L."/>
            <person name="Kasson M.T."/>
            <person name="De Fine Licht H.H."/>
            <person name="Stajich J.E."/>
        </authorList>
    </citation>
    <scope>NUCLEOTIDE SEQUENCE</scope>
    <source>
        <strain evidence="1">Berkeley</strain>
    </source>
</reference>
<evidence type="ECO:0000313" key="2">
    <source>
        <dbReference type="Proteomes" id="UP001165960"/>
    </source>
</evidence>
<dbReference type="Proteomes" id="UP001165960">
    <property type="component" value="Unassembled WGS sequence"/>
</dbReference>
<proteinExistence type="predicted"/>
<evidence type="ECO:0000313" key="1">
    <source>
        <dbReference type="EMBL" id="KAJ9064587.1"/>
    </source>
</evidence>
<name>A0ACC2SQP0_9FUNG</name>
<keyword evidence="2" id="KW-1185">Reference proteome</keyword>
<sequence length="236" mass="27181">MGFVGAVVVDFNTTYLIDRGESVQLGAMDFWSDGYAPFERSYENLSSNVLVNDFKEKCWKTDSKEECLVIHDAYLRVEPATLLSNLSECSLETCILYSEDYLVLDWHVFFSMFKYKEQIVHILEHFATPAVLLASNGFKPPRIAIIIDGGDVRYIWFRPVILELYGRYNTTQSSHFLHVKIPLIDSRGELIGVAGQRDFCVEDGQNKSFFHIQYESDVHQLRYLFCKATKNSTTLK</sequence>
<comment type="caution">
    <text evidence="1">The sequence shown here is derived from an EMBL/GenBank/DDBJ whole genome shotgun (WGS) entry which is preliminary data.</text>
</comment>
<dbReference type="EMBL" id="QTSX02004448">
    <property type="protein sequence ID" value="KAJ9064587.1"/>
    <property type="molecule type" value="Genomic_DNA"/>
</dbReference>
<accession>A0ACC2SQP0</accession>
<organism evidence="1 2">
    <name type="scientific">Entomophthora muscae</name>
    <dbReference type="NCBI Taxonomy" id="34485"/>
    <lineage>
        <taxon>Eukaryota</taxon>
        <taxon>Fungi</taxon>
        <taxon>Fungi incertae sedis</taxon>
        <taxon>Zoopagomycota</taxon>
        <taxon>Entomophthoromycotina</taxon>
        <taxon>Entomophthoromycetes</taxon>
        <taxon>Entomophthorales</taxon>
        <taxon>Entomophthoraceae</taxon>
        <taxon>Entomophthora</taxon>
    </lineage>
</organism>